<dbReference type="OrthoDB" id="8955051at2"/>
<organism evidence="1 2">
    <name type="scientific">Pedobacter steynii</name>
    <dbReference type="NCBI Taxonomy" id="430522"/>
    <lineage>
        <taxon>Bacteria</taxon>
        <taxon>Pseudomonadati</taxon>
        <taxon>Bacteroidota</taxon>
        <taxon>Sphingobacteriia</taxon>
        <taxon>Sphingobacteriales</taxon>
        <taxon>Sphingobacteriaceae</taxon>
        <taxon>Pedobacter</taxon>
    </lineage>
</organism>
<dbReference type="Proteomes" id="UP000183200">
    <property type="component" value="Unassembled WGS sequence"/>
</dbReference>
<name>A0A1H0JBE3_9SPHI</name>
<dbReference type="AlphaFoldDB" id="A0A1H0JBE3"/>
<evidence type="ECO:0000313" key="2">
    <source>
        <dbReference type="Proteomes" id="UP000183200"/>
    </source>
</evidence>
<dbReference type="InterPro" id="IPR015424">
    <property type="entry name" value="PyrdxlP-dep_Trfase"/>
</dbReference>
<evidence type="ECO:0000313" key="1">
    <source>
        <dbReference type="EMBL" id="SDO41067.1"/>
    </source>
</evidence>
<dbReference type="RefSeq" id="WP_074612541.1">
    <property type="nucleotide sequence ID" value="NZ_FNGY01000014.1"/>
</dbReference>
<protein>
    <recommendedName>
        <fullName evidence="3">dTDP-4-amino-4,6-dideoxygalactose transaminase</fullName>
    </recommendedName>
</protein>
<dbReference type="SUPFAM" id="SSF53383">
    <property type="entry name" value="PLP-dependent transferases"/>
    <property type="match status" value="1"/>
</dbReference>
<proteinExistence type="predicted"/>
<reference evidence="2" key="1">
    <citation type="submission" date="2016-10" db="EMBL/GenBank/DDBJ databases">
        <authorList>
            <person name="Varghese N."/>
            <person name="Submissions S."/>
        </authorList>
    </citation>
    <scope>NUCLEOTIDE SEQUENCE [LARGE SCALE GENOMIC DNA]</scope>
    <source>
        <strain evidence="2">DSM 19110</strain>
    </source>
</reference>
<keyword evidence="2" id="KW-1185">Reference proteome</keyword>
<sequence length="320" mass="37286">MRKEHKTIGGYIELQLPEGQEHYPSFIKLNTGRNALEYLLRIKKYTLVYLPYFTCEVLLEPLRRLSIPYRFYRIDRHLDPVIDFELEENAVLLYTNYFGIKQDTVHELSRTVKNLIIDNAQAFFHPPVTGVDTFYSCRKFFGVPDGAYLYTESNTRLSLESDISVYRFSHLIKSIDLSIETGYHDYLKNNIILGNNPIKKMSVLSQRILSGINYEDCCSIRNANFQHLHQALGPINQLPINLVPIDGPMVYPLVIDQSDARKELIAKKIFVATYWPNVLEWASGDLFEHYLTRHLLPLPVDHRYGTRDMDHMIKTVRSLL</sequence>
<evidence type="ECO:0008006" key="3">
    <source>
        <dbReference type="Google" id="ProtNLM"/>
    </source>
</evidence>
<gene>
    <name evidence="1" type="ORF">SAMN05421820_114141</name>
</gene>
<accession>A0A1H0JBE3</accession>
<dbReference type="EMBL" id="FNGY01000014">
    <property type="protein sequence ID" value="SDO41067.1"/>
    <property type="molecule type" value="Genomic_DNA"/>
</dbReference>